<evidence type="ECO:0000313" key="4">
    <source>
        <dbReference type="Proteomes" id="UP001199659"/>
    </source>
</evidence>
<dbReference type="Proteomes" id="UP001199659">
    <property type="component" value="Chromosome"/>
</dbReference>
<organism evidence="3 4">
    <name type="scientific">Pseudocitrobacter corydidari</name>
    <dbReference type="NCBI Taxonomy" id="2891570"/>
    <lineage>
        <taxon>Bacteria</taxon>
        <taxon>Pseudomonadati</taxon>
        <taxon>Pseudomonadota</taxon>
        <taxon>Gammaproteobacteria</taxon>
        <taxon>Enterobacterales</taxon>
        <taxon>Enterobacteriaceae</taxon>
        <taxon>Pseudocitrobacter</taxon>
    </lineage>
</organism>
<name>A0ABY3S5I4_9ENTR</name>
<evidence type="ECO:0000256" key="2">
    <source>
        <dbReference type="SAM" id="SignalP"/>
    </source>
</evidence>
<evidence type="ECO:0008006" key="5">
    <source>
        <dbReference type="Google" id="ProtNLM"/>
    </source>
</evidence>
<gene>
    <name evidence="3" type="ORF">G163CM_27410</name>
</gene>
<dbReference type="InterPro" id="IPR022061">
    <property type="entry name" value="DUF3617"/>
</dbReference>
<dbReference type="RefSeq" id="WP_420851087.1">
    <property type="nucleotide sequence ID" value="NZ_CP087880.1"/>
</dbReference>
<keyword evidence="2" id="KW-0732">Signal</keyword>
<dbReference type="Pfam" id="PF12276">
    <property type="entry name" value="DUF3617"/>
    <property type="match status" value="1"/>
</dbReference>
<dbReference type="EMBL" id="CP087880">
    <property type="protein sequence ID" value="UGS42016.1"/>
    <property type="molecule type" value="Genomic_DNA"/>
</dbReference>
<feature type="compositionally biased region" description="Basic and acidic residues" evidence="1">
    <location>
        <begin position="130"/>
        <end position="144"/>
    </location>
</feature>
<proteinExistence type="predicted"/>
<protein>
    <recommendedName>
        <fullName evidence="5">DUF3617 domain-containing protein</fullName>
    </recommendedName>
</protein>
<accession>A0ABY3S5I4</accession>
<reference evidence="3 4" key="1">
    <citation type="journal article" date="2022" name="Int. J. Syst. Evol. Microbiol.">
        <title>Pseudocitrobacter corydidari sp. nov., isolated from the Asian emerald cockroach Corydidarum magnifica.</title>
        <authorList>
            <person name="Guzman J."/>
            <person name="Poehlein A."/>
            <person name="Glaeser S.P."/>
            <person name="Schwengers O."/>
            <person name="Blom J."/>
            <person name="Hollensteiner J."/>
            <person name="Kampfer P."/>
            <person name="Vilcinskas A."/>
        </authorList>
    </citation>
    <scope>NUCLEOTIDE SEQUENCE [LARGE SCALE GENOMIC DNA]</scope>
    <source>
        <strain evidence="3">G163CM</strain>
    </source>
</reference>
<feature type="signal peptide" evidence="2">
    <location>
        <begin position="1"/>
        <end position="22"/>
    </location>
</feature>
<feature type="chain" id="PRO_5046525075" description="DUF3617 domain-containing protein" evidence="2">
    <location>
        <begin position="23"/>
        <end position="144"/>
    </location>
</feature>
<sequence>MKYVKLAAILAFTLAASHSAMALDIQPGEWVMESQGTAIHMCYTEKMAEDSKKIAKGFETTAEGCTTKFTESTDTLLVNETTCNKPDSKMHTVVETKKISDTEFHMSMKMDLDNGGQKMSTSSETVQKFVGKECSEASKGKAQK</sequence>
<keyword evidence="4" id="KW-1185">Reference proteome</keyword>
<feature type="region of interest" description="Disordered" evidence="1">
    <location>
        <begin position="113"/>
        <end position="144"/>
    </location>
</feature>
<evidence type="ECO:0000313" key="3">
    <source>
        <dbReference type="EMBL" id="UGS42016.1"/>
    </source>
</evidence>
<evidence type="ECO:0000256" key="1">
    <source>
        <dbReference type="SAM" id="MobiDB-lite"/>
    </source>
</evidence>
<feature type="compositionally biased region" description="Polar residues" evidence="1">
    <location>
        <begin position="117"/>
        <end position="126"/>
    </location>
</feature>